<evidence type="ECO:0000256" key="6">
    <source>
        <dbReference type="ARBA" id="ARBA00023004"/>
    </source>
</evidence>
<keyword evidence="11" id="KW-1185">Reference proteome</keyword>
<feature type="binding site" description="covalent" evidence="8">
    <location>
        <position position="79"/>
    </location>
    <ligand>
        <name>heme c</name>
        <dbReference type="ChEBI" id="CHEBI:61717"/>
    </ligand>
</feature>
<dbReference type="Pfam" id="PF00034">
    <property type="entry name" value="Cytochrom_C"/>
    <property type="match status" value="1"/>
</dbReference>
<comment type="PTM">
    <text evidence="8">Binds 1 heme c group covalently per subunit.</text>
</comment>
<dbReference type="EMBL" id="VOLT01000002">
    <property type="protein sequence ID" value="TWX70970.1"/>
    <property type="molecule type" value="Genomic_DNA"/>
</dbReference>
<reference evidence="10 11" key="1">
    <citation type="submission" date="2019-07" db="EMBL/GenBank/DDBJ databases">
        <title>Genomes of sea-ice associated Colwellia species.</title>
        <authorList>
            <person name="Bowman J.P."/>
        </authorList>
    </citation>
    <scope>NUCLEOTIDE SEQUENCE [LARGE SCALE GENOMIC DNA]</scope>
    <source>
        <strain evidence="10 11">ACAM 459</strain>
    </source>
</reference>
<dbReference type="InterPro" id="IPR036909">
    <property type="entry name" value="Cyt_c-like_dom_sf"/>
</dbReference>
<dbReference type="PROSITE" id="PS51007">
    <property type="entry name" value="CYTC"/>
    <property type="match status" value="1"/>
</dbReference>
<dbReference type="GO" id="GO:0020037">
    <property type="term" value="F:heme binding"/>
    <property type="evidence" value="ECO:0007669"/>
    <property type="project" value="InterPro"/>
</dbReference>
<evidence type="ECO:0000256" key="1">
    <source>
        <dbReference type="ARBA" id="ARBA00021020"/>
    </source>
</evidence>
<dbReference type="GO" id="GO:0009055">
    <property type="term" value="F:electron transfer activity"/>
    <property type="evidence" value="ECO:0007669"/>
    <property type="project" value="InterPro"/>
</dbReference>
<dbReference type="InterPro" id="IPR009056">
    <property type="entry name" value="Cyt_c-like_dom"/>
</dbReference>
<keyword evidence="5" id="KW-0249">Electron transport</keyword>
<proteinExistence type="predicted"/>
<dbReference type="AlphaFoldDB" id="A0A5C6QQM4"/>
<sequence length="144" mass="15221">MDQKAWTNAVLKMQHSYGAPISESDISSIGAYLSVVYGSAKADDPEIIDASKPPVSAPPSGEALDVQVLLTNNGCTGCHDINKKIVGPAFKSIAKKYKAETDAIKKLVASIQSGGSGKWGNMTMPPMNVNDKQAEALAVFILKQ</sequence>
<keyword evidence="4 8" id="KW-0479">Metal-binding</keyword>
<protein>
    <recommendedName>
        <fullName evidence="1">Cytochrome c-551</fullName>
    </recommendedName>
    <alternativeName>
        <fullName evidence="7">Cytochrome c551</fullName>
    </alternativeName>
</protein>
<evidence type="ECO:0000256" key="5">
    <source>
        <dbReference type="ARBA" id="ARBA00022982"/>
    </source>
</evidence>
<comment type="caution">
    <text evidence="10">The sequence shown here is derived from an EMBL/GenBank/DDBJ whole genome shotgun (WGS) entry which is preliminary data.</text>
</comment>
<organism evidence="10 11">
    <name type="scientific">Colwellia demingiae</name>
    <dbReference type="NCBI Taxonomy" id="89401"/>
    <lineage>
        <taxon>Bacteria</taxon>
        <taxon>Pseudomonadati</taxon>
        <taxon>Pseudomonadota</taxon>
        <taxon>Gammaproteobacteria</taxon>
        <taxon>Alteromonadales</taxon>
        <taxon>Colwelliaceae</taxon>
        <taxon>Colwellia</taxon>
    </lineage>
</organism>
<evidence type="ECO:0000256" key="4">
    <source>
        <dbReference type="ARBA" id="ARBA00022723"/>
    </source>
</evidence>
<dbReference type="Proteomes" id="UP000321822">
    <property type="component" value="Unassembled WGS sequence"/>
</dbReference>
<evidence type="ECO:0000256" key="7">
    <source>
        <dbReference type="ARBA" id="ARBA00031244"/>
    </source>
</evidence>
<feature type="binding site" description="covalent" evidence="8">
    <location>
        <position position="75"/>
    </location>
    <ligand>
        <name>heme c</name>
        <dbReference type="ChEBI" id="CHEBI:61717"/>
    </ligand>
</feature>
<evidence type="ECO:0000259" key="9">
    <source>
        <dbReference type="PROSITE" id="PS51007"/>
    </source>
</evidence>
<accession>A0A5C6QQM4</accession>
<keyword evidence="2" id="KW-0813">Transport</keyword>
<evidence type="ECO:0000256" key="3">
    <source>
        <dbReference type="ARBA" id="ARBA00022617"/>
    </source>
</evidence>
<dbReference type="SUPFAM" id="SSF46626">
    <property type="entry name" value="Cytochrome c"/>
    <property type="match status" value="1"/>
</dbReference>
<evidence type="ECO:0000313" key="11">
    <source>
        <dbReference type="Proteomes" id="UP000321822"/>
    </source>
</evidence>
<evidence type="ECO:0000256" key="8">
    <source>
        <dbReference type="PIRSR" id="PIRSR602324-1"/>
    </source>
</evidence>
<feature type="domain" description="Cytochrome c" evidence="9">
    <location>
        <begin position="56"/>
        <end position="144"/>
    </location>
</feature>
<dbReference type="OrthoDB" id="338827at2"/>
<dbReference type="GO" id="GO:0005506">
    <property type="term" value="F:iron ion binding"/>
    <property type="evidence" value="ECO:0007669"/>
    <property type="project" value="InterPro"/>
</dbReference>
<keyword evidence="6 8" id="KW-0408">Iron</keyword>
<dbReference type="RefSeq" id="WP_146784281.1">
    <property type="nucleotide sequence ID" value="NZ_VOLT01000002.1"/>
</dbReference>
<name>A0A5C6QQM4_9GAMM</name>
<evidence type="ECO:0000313" key="10">
    <source>
        <dbReference type="EMBL" id="TWX70970.1"/>
    </source>
</evidence>
<dbReference type="Gene3D" id="1.10.760.10">
    <property type="entry name" value="Cytochrome c-like domain"/>
    <property type="match status" value="1"/>
</dbReference>
<dbReference type="PRINTS" id="PR00606">
    <property type="entry name" value="CYTCHROMECID"/>
</dbReference>
<dbReference type="InterPro" id="IPR002324">
    <property type="entry name" value="Cyt_c_ID"/>
</dbReference>
<gene>
    <name evidence="10" type="ORF">ESZ36_04835</name>
</gene>
<evidence type="ECO:0000256" key="2">
    <source>
        <dbReference type="ARBA" id="ARBA00022448"/>
    </source>
</evidence>
<feature type="binding site" description="covalent" evidence="8">
    <location>
        <position position="124"/>
    </location>
    <ligand>
        <name>heme c</name>
        <dbReference type="ChEBI" id="CHEBI:61717"/>
    </ligand>
</feature>
<keyword evidence="3 8" id="KW-0349">Heme</keyword>